<dbReference type="SUPFAM" id="SSF47336">
    <property type="entry name" value="ACP-like"/>
    <property type="match status" value="1"/>
</dbReference>
<dbReference type="PANTHER" id="PTHR45527">
    <property type="entry name" value="NONRIBOSOMAL PEPTIDE SYNTHETASE"/>
    <property type="match status" value="1"/>
</dbReference>
<feature type="domain" description="Carrier" evidence="5">
    <location>
        <begin position="1"/>
        <end position="69"/>
    </location>
</feature>
<dbReference type="InterPro" id="IPR001242">
    <property type="entry name" value="Condensation_dom"/>
</dbReference>
<keyword evidence="2" id="KW-0596">Phosphopantetheine</keyword>
<evidence type="ECO:0000259" key="5">
    <source>
        <dbReference type="PROSITE" id="PS50075"/>
    </source>
</evidence>
<feature type="region of interest" description="Disordered" evidence="4">
    <location>
        <begin position="65"/>
        <end position="86"/>
    </location>
</feature>
<gene>
    <name evidence="6" type="ORF">ID875_29255</name>
</gene>
<organism evidence="6">
    <name type="scientific">Streptomyces globisporus</name>
    <dbReference type="NCBI Taxonomy" id="1908"/>
    <lineage>
        <taxon>Bacteria</taxon>
        <taxon>Bacillati</taxon>
        <taxon>Actinomycetota</taxon>
        <taxon>Actinomycetes</taxon>
        <taxon>Kitasatosporales</taxon>
        <taxon>Streptomycetaceae</taxon>
        <taxon>Streptomyces</taxon>
    </lineage>
</organism>
<feature type="compositionally biased region" description="Basic and acidic residues" evidence="4">
    <location>
        <begin position="69"/>
        <end position="86"/>
    </location>
</feature>
<evidence type="ECO:0000313" key="6">
    <source>
        <dbReference type="EMBL" id="MBD2830536.1"/>
    </source>
</evidence>
<dbReference type="AlphaFoldDB" id="A0A927GPD4"/>
<proteinExistence type="predicted"/>
<reference evidence="6" key="1">
    <citation type="journal article" date="2020" name="PLoS ONE">
        <title>Isolation and characterization of Streptomyces bacteriophages and Streptomyces strains encoding biosynthetic arsenals: Streptomyces strains and phages for antibiotic discovery.</title>
        <authorList>
            <person name="Montano E.T."/>
            <person name="Nideffer J.F."/>
            <person name="Brumage L."/>
            <person name="Erb M."/>
            <person name="Derman A.I."/>
            <person name="Davis J.P."/>
            <person name="Estrada E."/>
            <person name="Fu S."/>
            <person name="Le D."/>
            <person name="Vuppala A."/>
            <person name="Tran C."/>
            <person name="Luterstein E."/>
            <person name="Lakkaraju S."/>
            <person name="Panchagnula S."/>
            <person name="Ren C."/>
            <person name="Doan J."/>
            <person name="Tran S."/>
            <person name="Soriano J."/>
            <person name="Fujita Y."/>
            <person name="Gutala P."/>
            <person name="Fujii Q."/>
            <person name="Lee M."/>
            <person name="Bui A."/>
            <person name="Villarreal C."/>
            <person name="Shing S.R."/>
            <person name="Kim S."/>
            <person name="Freeman D."/>
            <person name="Racha V."/>
            <person name="Ho A."/>
            <person name="Kumar P."/>
            <person name="Falah K."/>
            <person name="Dawson T."/>
            <person name="Enustun E."/>
            <person name="Prichard A."/>
            <person name="Gomez A."/>
            <person name="Khanna K."/>
            <person name="Trigg S."/>
            <person name="Fernandez L."/>
            <person name="Pogliano K."/>
            <person name="Pogliano J."/>
        </authorList>
    </citation>
    <scope>NUCLEOTIDE SEQUENCE</scope>
    <source>
        <strain evidence="6">QF2</strain>
    </source>
</reference>
<comment type="cofactor">
    <cofactor evidence="1">
        <name>pantetheine 4'-phosphate</name>
        <dbReference type="ChEBI" id="CHEBI:47942"/>
    </cofactor>
</comment>
<dbReference type="GO" id="GO:0005829">
    <property type="term" value="C:cytosol"/>
    <property type="evidence" value="ECO:0007669"/>
    <property type="project" value="TreeGrafter"/>
</dbReference>
<dbReference type="GO" id="GO:0009366">
    <property type="term" value="C:enterobactin synthetase complex"/>
    <property type="evidence" value="ECO:0007669"/>
    <property type="project" value="TreeGrafter"/>
</dbReference>
<dbReference type="PROSITE" id="PS00012">
    <property type="entry name" value="PHOSPHOPANTETHEINE"/>
    <property type="match status" value="1"/>
</dbReference>
<dbReference type="GO" id="GO:0043041">
    <property type="term" value="P:amino acid activation for nonribosomal peptide biosynthetic process"/>
    <property type="evidence" value="ECO:0007669"/>
    <property type="project" value="TreeGrafter"/>
</dbReference>
<dbReference type="Pfam" id="PF00550">
    <property type="entry name" value="PP-binding"/>
    <property type="match status" value="1"/>
</dbReference>
<dbReference type="GO" id="GO:0008610">
    <property type="term" value="P:lipid biosynthetic process"/>
    <property type="evidence" value="ECO:0007669"/>
    <property type="project" value="UniProtKB-ARBA"/>
</dbReference>
<evidence type="ECO:0000256" key="3">
    <source>
        <dbReference type="ARBA" id="ARBA00022553"/>
    </source>
</evidence>
<dbReference type="InterPro" id="IPR006162">
    <property type="entry name" value="Ppantetheine_attach_site"/>
</dbReference>
<protein>
    <recommendedName>
        <fullName evidence="5">Carrier domain-containing protein</fullName>
    </recommendedName>
</protein>
<dbReference type="InterPro" id="IPR023213">
    <property type="entry name" value="CAT-like_dom_sf"/>
</dbReference>
<accession>A0A927GPD4</accession>
<evidence type="ECO:0000256" key="4">
    <source>
        <dbReference type="SAM" id="MobiDB-lite"/>
    </source>
</evidence>
<keyword evidence="3" id="KW-0597">Phosphoprotein</keyword>
<evidence type="ECO:0000256" key="1">
    <source>
        <dbReference type="ARBA" id="ARBA00001957"/>
    </source>
</evidence>
<dbReference type="PROSITE" id="PS50075">
    <property type="entry name" value="CARRIER"/>
    <property type="match status" value="1"/>
</dbReference>
<comment type="caution">
    <text evidence="6">The sequence shown here is derived from an EMBL/GenBank/DDBJ whole genome shotgun (WGS) entry which is preliminary data.</text>
</comment>
<evidence type="ECO:0000256" key="2">
    <source>
        <dbReference type="ARBA" id="ARBA00022450"/>
    </source>
</evidence>
<dbReference type="EMBL" id="JACWUS010000026">
    <property type="protein sequence ID" value="MBD2830536.1"/>
    <property type="molecule type" value="Genomic_DNA"/>
</dbReference>
<sequence>MALAEIWRSLLSTDEVGPQDNFFSLGGHSLLVATLSARVRAELGVRAPLTLFLRHPVLRDLAAALPEPDGGRAPRDDAGLRQRGTDRAPLSAAQRRVWIDEQLWPGTAAYTVPEAFRLHGPLDEAAFEGALHDLMARHEALRVRIVGGEDPGWRWTTRRPYGFRGPTCGRTARRPCSGSWSRRGAGSSRWTALWWRRPWRGPMPRSGCFSSPRTTWSSTAGPSTSCGGTWRSCTAIVSRAAASRFRRAAHLHRLHLVGE</sequence>
<dbReference type="GO" id="GO:0047527">
    <property type="term" value="F:2,3-dihydroxybenzoate-serine ligase activity"/>
    <property type="evidence" value="ECO:0007669"/>
    <property type="project" value="TreeGrafter"/>
</dbReference>
<dbReference type="Gene3D" id="3.30.559.10">
    <property type="entry name" value="Chloramphenicol acetyltransferase-like domain"/>
    <property type="match status" value="1"/>
</dbReference>
<dbReference type="GO" id="GO:0009239">
    <property type="term" value="P:enterobactin biosynthetic process"/>
    <property type="evidence" value="ECO:0007669"/>
    <property type="project" value="TreeGrafter"/>
</dbReference>
<dbReference type="Pfam" id="PF00668">
    <property type="entry name" value="Condensation"/>
    <property type="match status" value="1"/>
</dbReference>
<dbReference type="SUPFAM" id="SSF52777">
    <property type="entry name" value="CoA-dependent acyltransferases"/>
    <property type="match status" value="1"/>
</dbReference>
<name>A0A927GPD4_STRGL</name>
<dbReference type="GO" id="GO:0031177">
    <property type="term" value="F:phosphopantetheine binding"/>
    <property type="evidence" value="ECO:0007669"/>
    <property type="project" value="TreeGrafter"/>
</dbReference>
<dbReference type="Gene3D" id="1.10.1200.10">
    <property type="entry name" value="ACP-like"/>
    <property type="match status" value="1"/>
</dbReference>
<dbReference type="InterPro" id="IPR009081">
    <property type="entry name" value="PP-bd_ACP"/>
</dbReference>
<dbReference type="InterPro" id="IPR036736">
    <property type="entry name" value="ACP-like_sf"/>
</dbReference>
<dbReference type="PANTHER" id="PTHR45527:SF1">
    <property type="entry name" value="FATTY ACID SYNTHASE"/>
    <property type="match status" value="1"/>
</dbReference>